<dbReference type="Gene3D" id="3.40.1350.60">
    <property type="match status" value="1"/>
</dbReference>
<dbReference type="Gene3D" id="2.40.50.580">
    <property type="match status" value="1"/>
</dbReference>
<evidence type="ECO:0000259" key="3">
    <source>
        <dbReference type="Pfam" id="PF17746"/>
    </source>
</evidence>
<dbReference type="PANTHER" id="PTHR30545">
    <property type="entry name" value="SUGAR FERMENTATION STIMULATION PROTEIN A"/>
    <property type="match status" value="1"/>
</dbReference>
<dbReference type="OrthoDB" id="9802365at2"/>
<organism evidence="4 5">
    <name type="scientific">Megasphaera micronuciformis F0359</name>
    <dbReference type="NCBI Taxonomy" id="706434"/>
    <lineage>
        <taxon>Bacteria</taxon>
        <taxon>Bacillati</taxon>
        <taxon>Bacillota</taxon>
        <taxon>Negativicutes</taxon>
        <taxon>Veillonellales</taxon>
        <taxon>Veillonellaceae</taxon>
        <taxon>Megasphaera</taxon>
    </lineage>
</organism>
<proteinExistence type="inferred from homology"/>
<dbReference type="GO" id="GO:0003677">
    <property type="term" value="F:DNA binding"/>
    <property type="evidence" value="ECO:0007669"/>
    <property type="project" value="InterPro"/>
</dbReference>
<dbReference type="RefSeq" id="WP_006940792.1">
    <property type="nucleotide sequence ID" value="NZ_GL538177.1"/>
</dbReference>
<evidence type="ECO:0000259" key="2">
    <source>
        <dbReference type="Pfam" id="PF03749"/>
    </source>
</evidence>
<evidence type="ECO:0000256" key="1">
    <source>
        <dbReference type="HAMAP-Rule" id="MF_00095"/>
    </source>
</evidence>
<sequence>MIRHEKLFKGRFIDRPNRFIVHVEIDDETVTCHLPNPGRLWELLYVGTTVWVRKVLTPGRKTPYDVIGIERDGIPVLLDTQYNNDVAEALIREKRIPGWEDWDVLRREVAIEGSRFDLLLHRGDDLFFLEVKSCTLFSKNGAMFPDAVTERGRRHLLHLSSLRDKGIRAGILFLVQWNRARWFLPDYHTDPDFAETFETCADKLDWKAFTVEWNDDFSEPTPGCELMYPQAVLERENRDRGTYAVIYCLEEDRCEFVKAGKKHDFKAGYYVYIGAVEENLKARLSGLRRVRKKPVQITDYLRLFMTVSSVAAVRTSDTVEAEFASCVGNVSDGFVPAITGDDGKPCLFYFKENPVHYKPFIEALEDIRMNRLETLFDF</sequence>
<evidence type="ECO:0000313" key="4">
    <source>
        <dbReference type="EMBL" id="EFQ05011.1"/>
    </source>
</evidence>
<dbReference type="PANTHER" id="PTHR30545:SF2">
    <property type="entry name" value="SUGAR FERMENTATION STIMULATION PROTEIN A"/>
    <property type="match status" value="1"/>
</dbReference>
<dbReference type="InterPro" id="IPR040452">
    <property type="entry name" value="SfsA_C"/>
</dbReference>
<comment type="caution">
    <text evidence="4">The sequence shown here is derived from an EMBL/GenBank/DDBJ whole genome shotgun (WGS) entry which is preliminary data.</text>
</comment>
<dbReference type="eggNOG" id="COG1489">
    <property type="taxonomic scope" value="Bacteria"/>
</dbReference>
<dbReference type="CDD" id="cd22359">
    <property type="entry name" value="SfsA-like_bacterial"/>
    <property type="match status" value="1"/>
</dbReference>
<keyword evidence="5" id="KW-1185">Reference proteome</keyword>
<feature type="domain" description="Sugar fermentation stimulation protein C-terminal" evidence="2">
    <location>
        <begin position="82"/>
        <end position="203"/>
    </location>
</feature>
<accession>E2Z9I5</accession>
<gene>
    <name evidence="1 4" type="primary">sfsA</name>
    <name evidence="4" type="ORF">HMPREF9429_00089</name>
</gene>
<dbReference type="EMBL" id="AECS01000003">
    <property type="protein sequence ID" value="EFQ05011.1"/>
    <property type="molecule type" value="Genomic_DNA"/>
</dbReference>
<protein>
    <recommendedName>
        <fullName evidence="1">Sugar fermentation stimulation protein homolog</fullName>
    </recommendedName>
</protein>
<dbReference type="Pfam" id="PF17746">
    <property type="entry name" value="SfsA_N"/>
    <property type="match status" value="1"/>
</dbReference>
<name>E2Z9I5_9FIRM</name>
<dbReference type="AlphaFoldDB" id="E2Z9I5"/>
<dbReference type="Proteomes" id="UP000003195">
    <property type="component" value="Unassembled WGS sequence"/>
</dbReference>
<evidence type="ECO:0000313" key="5">
    <source>
        <dbReference type="Proteomes" id="UP000003195"/>
    </source>
</evidence>
<reference evidence="4 5" key="1">
    <citation type="submission" date="2010-08" db="EMBL/GenBank/DDBJ databases">
        <authorList>
            <person name="Weinstock G."/>
            <person name="Sodergren E."/>
            <person name="Clifton S."/>
            <person name="Fulton L."/>
            <person name="Fulton B."/>
            <person name="Courtney L."/>
            <person name="Fronick C."/>
            <person name="Harrison M."/>
            <person name="Strong C."/>
            <person name="Farmer C."/>
            <person name="Delahaunty K."/>
            <person name="Markovic C."/>
            <person name="Hall O."/>
            <person name="Minx P."/>
            <person name="Tomlinson C."/>
            <person name="Mitreva M."/>
            <person name="Hou S."/>
            <person name="Chen J."/>
            <person name="Wollam A."/>
            <person name="Pepin K.H."/>
            <person name="Johnson M."/>
            <person name="Bhonagiri V."/>
            <person name="Zhang X."/>
            <person name="Suruliraj S."/>
            <person name="Warren W."/>
            <person name="Chinwalla A."/>
            <person name="Mardis E.R."/>
            <person name="Wilson R.K."/>
        </authorList>
    </citation>
    <scope>NUCLEOTIDE SEQUENCE [LARGE SCALE GENOMIC DNA]</scope>
    <source>
        <strain evidence="4 5">F0359</strain>
    </source>
</reference>
<dbReference type="HAMAP" id="MF_00095">
    <property type="entry name" value="SfsA"/>
    <property type="match status" value="1"/>
</dbReference>
<feature type="domain" description="SfsA N-terminal OB" evidence="3">
    <location>
        <begin position="13"/>
        <end position="77"/>
    </location>
</feature>
<dbReference type="InterPro" id="IPR005224">
    <property type="entry name" value="SfsA"/>
</dbReference>
<dbReference type="STRING" id="706434.HMPREF9429_00089"/>
<dbReference type="HOGENOM" id="CLU_060934_0_0_9"/>
<dbReference type="InterPro" id="IPR041465">
    <property type="entry name" value="SfsA_N"/>
</dbReference>
<dbReference type="eggNOG" id="COG1833">
    <property type="taxonomic scope" value="Bacteria"/>
</dbReference>
<comment type="similarity">
    <text evidence="1">Belongs to the SfsA family.</text>
</comment>
<dbReference type="NCBIfam" id="TIGR00230">
    <property type="entry name" value="sfsA"/>
    <property type="match status" value="1"/>
</dbReference>
<dbReference type="Pfam" id="PF03749">
    <property type="entry name" value="SfsA"/>
    <property type="match status" value="1"/>
</dbReference>